<protein>
    <submittedName>
        <fullName evidence="3">Helix-turn-helix domain-containing protein</fullName>
    </submittedName>
</protein>
<dbReference type="AlphaFoldDB" id="A0A7X6HYB4"/>
<dbReference type="Proteomes" id="UP000578686">
    <property type="component" value="Unassembled WGS sequence"/>
</dbReference>
<accession>A0A7X6HYB4</accession>
<evidence type="ECO:0000256" key="1">
    <source>
        <dbReference type="SAM" id="MobiDB-lite"/>
    </source>
</evidence>
<dbReference type="SMART" id="SM00530">
    <property type="entry name" value="HTH_XRE"/>
    <property type="match status" value="1"/>
</dbReference>
<dbReference type="InterPro" id="IPR001387">
    <property type="entry name" value="Cro/C1-type_HTH"/>
</dbReference>
<dbReference type="InterPro" id="IPR010982">
    <property type="entry name" value="Lambda_DNA-bd_dom_sf"/>
</dbReference>
<comment type="caution">
    <text evidence="3">The sequence shown here is derived from an EMBL/GenBank/DDBJ whole genome shotgun (WGS) entry which is preliminary data.</text>
</comment>
<reference evidence="3 4" key="1">
    <citation type="submission" date="2020-03" db="EMBL/GenBank/DDBJ databases">
        <title>Draft genome of Streptomyces sp. ventii, isolated from the Axial Seamount in the Pacific Ocean, and resequencing of the two type strains Streptomyces lonarensis strain NCL 716 and Streptomyces bohaiensis strain 11A07.</title>
        <authorList>
            <person name="Loughran R.M."/>
            <person name="Pfannmuller K.M."/>
            <person name="Wasson B.J."/>
            <person name="Deadmond M.C."/>
            <person name="Paddock B.E."/>
            <person name="Koyack M.J."/>
            <person name="Gallegos D.A."/>
            <person name="Mitchell E.A."/>
            <person name="Ushijima B."/>
            <person name="Saw J.H."/>
            <person name="Mcphail K.L."/>
            <person name="Videau P."/>
        </authorList>
    </citation>
    <scope>NUCLEOTIDE SEQUENCE [LARGE SCALE GENOMIC DNA]</scope>
    <source>
        <strain evidence="3 4">NCL716</strain>
    </source>
</reference>
<dbReference type="PROSITE" id="PS50943">
    <property type="entry name" value="HTH_CROC1"/>
    <property type="match status" value="1"/>
</dbReference>
<dbReference type="Pfam" id="PF01381">
    <property type="entry name" value="HTH_3"/>
    <property type="match status" value="1"/>
</dbReference>
<dbReference type="RefSeq" id="WP_167968526.1">
    <property type="nucleotide sequence ID" value="NZ_BHZG01000102.1"/>
</dbReference>
<dbReference type="Gene3D" id="1.10.260.40">
    <property type="entry name" value="lambda repressor-like DNA-binding domains"/>
    <property type="match status" value="1"/>
</dbReference>
<evidence type="ECO:0000313" key="3">
    <source>
        <dbReference type="EMBL" id="NJQ05235.1"/>
    </source>
</evidence>
<proteinExistence type="predicted"/>
<dbReference type="GO" id="GO:0003677">
    <property type="term" value="F:DNA binding"/>
    <property type="evidence" value="ECO:0007669"/>
    <property type="project" value="InterPro"/>
</dbReference>
<sequence>MADRRSKLARQRKSRGFTQESFAHALGVDRTTVQRWERGEAEPHPTQRPRMASLLGLAPDELCALLISAETFPADAGHWLGSPCSDADDELQALELARRVQASDVGAETLHRLELAFEELAKAYPVTPPLELLDRVRKHISYVGQLLEARKTLAEHQRLLTLGGWLSLLGATLHIDVNQPGPATARLNTAVALAKQAGEAEIESWCYETEAWRVLTDGDYKRALDLSLLARHTAPAGSSVAVQAAAQEGRVRARLGHARETYLAVDRVQNQAATLSMIRAPDHHYQYDPGKSVAYTATTLAWIGDPTAEGYAREVIAQLAPRDGAARMPRRAASAYIDLALTLLATDRLDEASAAAQRGILSGRIVPSNHWRALEIVTAVERRRLPEAADLRDAYEEMRSPPHASRARRPSAPARADTTCPP</sequence>
<evidence type="ECO:0000313" key="4">
    <source>
        <dbReference type="Proteomes" id="UP000578686"/>
    </source>
</evidence>
<dbReference type="SUPFAM" id="SSF47413">
    <property type="entry name" value="lambda repressor-like DNA-binding domains"/>
    <property type="match status" value="1"/>
</dbReference>
<name>A0A7X6HYB4_9ACTN</name>
<gene>
    <name evidence="3" type="ORF">HCN56_06510</name>
</gene>
<organism evidence="3 4">
    <name type="scientific">Streptomyces lonarensis</name>
    <dbReference type="NCBI Taxonomy" id="700599"/>
    <lineage>
        <taxon>Bacteria</taxon>
        <taxon>Bacillati</taxon>
        <taxon>Actinomycetota</taxon>
        <taxon>Actinomycetes</taxon>
        <taxon>Kitasatosporales</taxon>
        <taxon>Streptomycetaceae</taxon>
        <taxon>Streptomyces</taxon>
    </lineage>
</organism>
<evidence type="ECO:0000259" key="2">
    <source>
        <dbReference type="PROSITE" id="PS50943"/>
    </source>
</evidence>
<keyword evidence="4" id="KW-1185">Reference proteome</keyword>
<feature type="domain" description="HTH cro/C1-type" evidence="2">
    <location>
        <begin position="8"/>
        <end position="62"/>
    </location>
</feature>
<feature type="region of interest" description="Disordered" evidence="1">
    <location>
        <begin position="393"/>
        <end position="422"/>
    </location>
</feature>
<dbReference type="EMBL" id="JAAVJD010000030">
    <property type="protein sequence ID" value="NJQ05235.1"/>
    <property type="molecule type" value="Genomic_DNA"/>
</dbReference>
<dbReference type="CDD" id="cd00093">
    <property type="entry name" value="HTH_XRE"/>
    <property type="match status" value="1"/>
</dbReference>